<evidence type="ECO:0000313" key="2">
    <source>
        <dbReference type="EMBL" id="PDX83068.1"/>
    </source>
</evidence>
<organism evidence="2 3">
    <name type="scientific">Faecalibacterium prausnitzii</name>
    <dbReference type="NCBI Taxonomy" id="853"/>
    <lineage>
        <taxon>Bacteria</taxon>
        <taxon>Bacillati</taxon>
        <taxon>Bacillota</taxon>
        <taxon>Clostridia</taxon>
        <taxon>Eubacteriales</taxon>
        <taxon>Oscillospiraceae</taxon>
        <taxon>Faecalibacterium</taxon>
    </lineage>
</organism>
<sequence>MGLNRVRVDSVAKLQKKKTMAELQEENEALKNKVSSLETNLDNTQMALCDVYEQLIAVTSAADKEA</sequence>
<evidence type="ECO:0000256" key="1">
    <source>
        <dbReference type="SAM" id="Coils"/>
    </source>
</evidence>
<dbReference type="AlphaFoldDB" id="A0A2A7AVK6"/>
<gene>
    <name evidence="2" type="ORF">CGS59_13215</name>
</gene>
<reference evidence="2 3" key="1">
    <citation type="journal article" date="2017" name="Front. Microbiol.">
        <title>New Insights into the Diversity of the Genus Faecalibacterium.</title>
        <authorList>
            <person name="Benevides L."/>
            <person name="Burman S."/>
            <person name="Martin R."/>
            <person name="Robert V."/>
            <person name="Thomas M."/>
            <person name="Miquel S."/>
            <person name="Chain F."/>
            <person name="Sokol H."/>
            <person name="Bermudez-Humaran L.G."/>
            <person name="Morrison M."/>
            <person name="Langella P."/>
            <person name="Azevedo V.A."/>
            <person name="Chatel J.M."/>
            <person name="Soares S."/>
        </authorList>
    </citation>
    <scope>NUCLEOTIDE SEQUENCE [LARGE SCALE GENOMIC DNA]</scope>
    <source>
        <strain evidence="2 3">CNCM I 4644</strain>
    </source>
</reference>
<protein>
    <submittedName>
        <fullName evidence="2">Uncharacterized protein</fullName>
    </submittedName>
</protein>
<feature type="coiled-coil region" evidence="1">
    <location>
        <begin position="13"/>
        <end position="47"/>
    </location>
</feature>
<dbReference type="Proteomes" id="UP000220480">
    <property type="component" value="Unassembled WGS sequence"/>
</dbReference>
<dbReference type="EMBL" id="NMTZ01000027">
    <property type="protein sequence ID" value="PDX83068.1"/>
    <property type="molecule type" value="Genomic_DNA"/>
</dbReference>
<keyword evidence="1" id="KW-0175">Coiled coil</keyword>
<proteinExistence type="predicted"/>
<name>A0A2A7AVK6_9FIRM</name>
<accession>A0A2A7AVK6</accession>
<comment type="caution">
    <text evidence="2">The sequence shown here is derived from an EMBL/GenBank/DDBJ whole genome shotgun (WGS) entry which is preliminary data.</text>
</comment>
<evidence type="ECO:0000313" key="3">
    <source>
        <dbReference type="Proteomes" id="UP000220480"/>
    </source>
</evidence>